<protein>
    <submittedName>
        <fullName evidence="2">Uncharacterized protein</fullName>
    </submittedName>
</protein>
<reference evidence="2 3" key="1">
    <citation type="submission" date="2016-04" db="EMBL/GenBank/DDBJ databases">
        <title>A degradative enzymes factory behind the ericoid mycorrhizal symbiosis.</title>
        <authorList>
            <consortium name="DOE Joint Genome Institute"/>
            <person name="Martino E."/>
            <person name="Morin E."/>
            <person name="Grelet G."/>
            <person name="Kuo A."/>
            <person name="Kohler A."/>
            <person name="Daghino S."/>
            <person name="Barry K."/>
            <person name="Choi C."/>
            <person name="Cichocki N."/>
            <person name="Clum A."/>
            <person name="Copeland A."/>
            <person name="Hainaut M."/>
            <person name="Haridas S."/>
            <person name="Labutti K."/>
            <person name="Lindquist E."/>
            <person name="Lipzen A."/>
            <person name="Khouja H.-R."/>
            <person name="Murat C."/>
            <person name="Ohm R."/>
            <person name="Olson A."/>
            <person name="Spatafora J."/>
            <person name="Veneault-Fourrey C."/>
            <person name="Henrissat B."/>
            <person name="Grigoriev I."/>
            <person name="Martin F."/>
            <person name="Perotto S."/>
        </authorList>
    </citation>
    <scope>NUCLEOTIDE SEQUENCE [LARGE SCALE GENOMIC DNA]</scope>
    <source>
        <strain evidence="2 3">F</strain>
    </source>
</reference>
<feature type="chain" id="PRO_5014412886" evidence="1">
    <location>
        <begin position="23"/>
        <end position="148"/>
    </location>
</feature>
<dbReference type="EMBL" id="KZ613949">
    <property type="protein sequence ID" value="PMD37772.1"/>
    <property type="molecule type" value="Genomic_DNA"/>
</dbReference>
<sequence>MMASTRLSWTYVLLTLLGVVVALPEPGKLQLTKQSRLAILFAEQQFRGNYFTIEGIYGSCYDVLKEGEFRSITLEDLTEKCDVWGVPGCGEDRDGKDKAHAVYHPTPRLSWPTTRDGIVRDLGGVKSIRCFEKNELDKFITLQGKKRE</sequence>
<dbReference type="AlphaFoldDB" id="A0A2J6RGY7"/>
<name>A0A2J6RGY7_HYAVF</name>
<gene>
    <name evidence="2" type="ORF">L207DRAFT_514942</name>
</gene>
<accession>A0A2J6RGY7</accession>
<keyword evidence="1" id="KW-0732">Signal</keyword>
<keyword evidence="3" id="KW-1185">Reference proteome</keyword>
<dbReference type="Proteomes" id="UP000235786">
    <property type="component" value="Unassembled WGS sequence"/>
</dbReference>
<proteinExistence type="predicted"/>
<feature type="signal peptide" evidence="1">
    <location>
        <begin position="1"/>
        <end position="22"/>
    </location>
</feature>
<dbReference type="OrthoDB" id="3561857at2759"/>
<evidence type="ECO:0000256" key="1">
    <source>
        <dbReference type="SAM" id="SignalP"/>
    </source>
</evidence>
<evidence type="ECO:0000313" key="3">
    <source>
        <dbReference type="Proteomes" id="UP000235786"/>
    </source>
</evidence>
<evidence type="ECO:0000313" key="2">
    <source>
        <dbReference type="EMBL" id="PMD37772.1"/>
    </source>
</evidence>
<organism evidence="2 3">
    <name type="scientific">Hyaloscypha variabilis (strain UAMH 11265 / GT02V1 / F)</name>
    <name type="common">Meliniomyces variabilis</name>
    <dbReference type="NCBI Taxonomy" id="1149755"/>
    <lineage>
        <taxon>Eukaryota</taxon>
        <taxon>Fungi</taxon>
        <taxon>Dikarya</taxon>
        <taxon>Ascomycota</taxon>
        <taxon>Pezizomycotina</taxon>
        <taxon>Leotiomycetes</taxon>
        <taxon>Helotiales</taxon>
        <taxon>Hyaloscyphaceae</taxon>
        <taxon>Hyaloscypha</taxon>
        <taxon>Hyaloscypha variabilis</taxon>
    </lineage>
</organism>